<evidence type="ECO:0008006" key="5">
    <source>
        <dbReference type="Google" id="ProtNLM"/>
    </source>
</evidence>
<gene>
    <name evidence="4" type="primary">ycf36</name>
</gene>
<dbReference type="PANTHER" id="PTHR34214">
    <property type="match status" value="1"/>
</dbReference>
<keyword evidence="2 4" id="KW-0934">Plastid</keyword>
<feature type="transmembrane region" description="Helical" evidence="3">
    <location>
        <begin position="145"/>
        <end position="163"/>
    </location>
</feature>
<organism evidence="4">
    <name type="scientific">Pleonosporium borreri</name>
    <dbReference type="NCBI Taxonomy" id="2575635"/>
    <lineage>
        <taxon>Eukaryota</taxon>
        <taxon>Rhodophyta</taxon>
        <taxon>Florideophyceae</taxon>
        <taxon>Rhodymeniophycidae</taxon>
        <taxon>Ceramiales</taxon>
        <taxon>Ceramiaceae</taxon>
        <taxon>Pleonosporium</taxon>
    </lineage>
</organism>
<evidence type="ECO:0000256" key="2">
    <source>
        <dbReference type="ARBA" id="ARBA00022640"/>
    </source>
</evidence>
<keyword evidence="3" id="KW-0812">Transmembrane</keyword>
<dbReference type="PANTHER" id="PTHR34214:SF3">
    <property type="entry name" value="PROTEIN CONSERVED IN THE GREEN LINEAGE AND DIATOMS 27, CHLOROPLASTIC"/>
    <property type="match status" value="1"/>
</dbReference>
<keyword evidence="3" id="KW-0472">Membrane</keyword>
<geneLocation type="plastid" evidence="4"/>
<dbReference type="AlphaFoldDB" id="A0A4D6WWR9"/>
<dbReference type="GO" id="GO:0009536">
    <property type="term" value="C:plastid"/>
    <property type="evidence" value="ECO:0007669"/>
    <property type="project" value="UniProtKB-SubCell"/>
</dbReference>
<dbReference type="Pfam" id="PF06799">
    <property type="entry name" value="CGLD27-like"/>
    <property type="match status" value="1"/>
</dbReference>
<proteinExistence type="predicted"/>
<dbReference type="EMBL" id="MK814702">
    <property type="protein sequence ID" value="QCI07896.1"/>
    <property type="molecule type" value="Genomic_DNA"/>
</dbReference>
<evidence type="ECO:0000313" key="4">
    <source>
        <dbReference type="EMBL" id="QCI07896.1"/>
    </source>
</evidence>
<accession>A0A4D6WWR9</accession>
<feature type="transmembrane region" description="Helical" evidence="3">
    <location>
        <begin position="70"/>
        <end position="91"/>
    </location>
</feature>
<reference evidence="4" key="1">
    <citation type="journal article" date="2019" name="Mol. Phylogenet. Evol.">
        <title>Morphological evolution and classification of the red algal order Ceramiales inferred using plastid phylogenomics.</title>
        <authorList>
            <person name="Diaz-Tapia P."/>
            <person name="Pasella M.M."/>
            <person name="Verbruggen H."/>
            <person name="Maggs C.A."/>
        </authorList>
    </citation>
    <scope>NUCLEOTIDE SEQUENCE</scope>
    <source>
        <strain evidence="4">PD2941_3</strain>
    </source>
</reference>
<keyword evidence="3" id="KW-1133">Transmembrane helix</keyword>
<sequence length="164" mass="19799">MFFSKNECPVPFDQQPFNEYISLKKSSLFKFSTYSVRKYITIIFRVFLCLFILLGFCIYFVFIKINIKNILFIDNLILNSFFLLIFIRLYLGWSYVFKRLLSASIFYEESGWYDGQIWIKGADSLIKDRFIGIYNVLPIIKKVKYSLVICFINYIFNYLLYYFL</sequence>
<name>A0A4D6WWR9_9FLOR</name>
<evidence type="ECO:0000256" key="3">
    <source>
        <dbReference type="SAM" id="Phobius"/>
    </source>
</evidence>
<evidence type="ECO:0000256" key="1">
    <source>
        <dbReference type="ARBA" id="ARBA00004474"/>
    </source>
</evidence>
<feature type="transmembrane region" description="Helical" evidence="3">
    <location>
        <begin position="39"/>
        <end position="63"/>
    </location>
</feature>
<dbReference type="InterPro" id="IPR009631">
    <property type="entry name" value="CGLD27-like"/>
</dbReference>
<protein>
    <recommendedName>
        <fullName evidence="5">Ycf36</fullName>
    </recommendedName>
</protein>
<reference evidence="4" key="2">
    <citation type="submission" date="2019-04" db="EMBL/GenBank/DDBJ databases">
        <authorList>
            <person name="Pasella M."/>
        </authorList>
    </citation>
    <scope>NUCLEOTIDE SEQUENCE</scope>
    <source>
        <strain evidence="4">PD2941_3</strain>
    </source>
</reference>
<comment type="subcellular location">
    <subcellularLocation>
        <location evidence="1">Plastid</location>
    </subcellularLocation>
</comment>